<dbReference type="EMBL" id="CP051481">
    <property type="protein sequence ID" value="QJG67083.1"/>
    <property type="molecule type" value="Genomic_DNA"/>
</dbReference>
<dbReference type="KEGG" id="mphe:HGG69_02035"/>
<dbReference type="AlphaFoldDB" id="A0A858U769"/>
<dbReference type="NCBIfam" id="NF045957">
    <property type="entry name" value="MHO_1590_dom"/>
    <property type="match status" value="1"/>
</dbReference>
<name>A0A858U769_9MOLU</name>
<feature type="chain" id="PRO_5032438428" description="Lipoprotein" evidence="1">
    <location>
        <begin position="28"/>
        <end position="153"/>
    </location>
</feature>
<evidence type="ECO:0008006" key="4">
    <source>
        <dbReference type="Google" id="ProtNLM"/>
    </source>
</evidence>
<feature type="signal peptide" evidence="1">
    <location>
        <begin position="1"/>
        <end position="27"/>
    </location>
</feature>
<accession>A0A858U769</accession>
<keyword evidence="3" id="KW-1185">Reference proteome</keyword>
<gene>
    <name evidence="2" type="ORF">HGG69_02035</name>
</gene>
<sequence>MLTNKIKKIIVLSLLSTVTISSITALAFVLIHKKSQQKVIKNKDDQTKNKEKHNKTKLLKQKNTEELTADNIFPTVDITDYYSKIKIRNNKAIINDDMIAFIIQDIIKKMAVNQGDINVGYFQENEQKLELKFVWTSNNKSILKTYLFTIINN</sequence>
<organism evidence="2 3">
    <name type="scientific">Mycoplasma phocoenae</name>
    <dbReference type="NCBI Taxonomy" id="754517"/>
    <lineage>
        <taxon>Bacteria</taxon>
        <taxon>Bacillati</taxon>
        <taxon>Mycoplasmatota</taxon>
        <taxon>Mollicutes</taxon>
        <taxon>Mycoplasmataceae</taxon>
        <taxon>Mycoplasma</taxon>
    </lineage>
</organism>
<reference evidence="2 3" key="1">
    <citation type="submission" date="2020-04" db="EMBL/GenBank/DDBJ databases">
        <title>Novel Mycoplasma species detected in Phocoena phocoena (harbor porpoise) from the USA.</title>
        <authorList>
            <person name="Volokhov D.V."/>
        </authorList>
    </citation>
    <scope>NUCLEOTIDE SEQUENCE [LARGE SCALE GENOMIC DNA]</scope>
    <source>
        <strain evidence="2 3">Phocoena C-264-GEN</strain>
    </source>
</reference>
<evidence type="ECO:0000256" key="1">
    <source>
        <dbReference type="SAM" id="SignalP"/>
    </source>
</evidence>
<evidence type="ECO:0000313" key="3">
    <source>
        <dbReference type="Proteomes" id="UP000501060"/>
    </source>
</evidence>
<proteinExistence type="predicted"/>
<dbReference type="RefSeq" id="WP_169605134.1">
    <property type="nucleotide sequence ID" value="NZ_CP051481.1"/>
</dbReference>
<evidence type="ECO:0000313" key="2">
    <source>
        <dbReference type="EMBL" id="QJG67083.1"/>
    </source>
</evidence>
<protein>
    <recommendedName>
        <fullName evidence="4">Lipoprotein</fullName>
    </recommendedName>
</protein>
<dbReference type="Proteomes" id="UP000501060">
    <property type="component" value="Chromosome"/>
</dbReference>
<keyword evidence="1" id="KW-0732">Signal</keyword>